<name>U4KD97_9VIBR</name>
<evidence type="ECO:0000313" key="8">
    <source>
        <dbReference type="Proteomes" id="UP000016895"/>
    </source>
</evidence>
<dbReference type="Proteomes" id="UP000016895">
    <property type="component" value="Chromosome 2"/>
</dbReference>
<gene>
    <name evidence="7" type="ORF">VIBNI_B1254</name>
</gene>
<dbReference type="InterPro" id="IPR022369">
    <property type="entry name" value="Integral_membrane_TerC_rswitch"/>
</dbReference>
<feature type="transmembrane region" description="Helical" evidence="6">
    <location>
        <begin position="286"/>
        <end position="308"/>
    </location>
</feature>
<feature type="transmembrane region" description="Helical" evidence="6">
    <location>
        <begin position="232"/>
        <end position="252"/>
    </location>
</feature>
<feature type="transmembrane region" description="Helical" evidence="6">
    <location>
        <begin position="195"/>
        <end position="212"/>
    </location>
</feature>
<evidence type="ECO:0000256" key="3">
    <source>
        <dbReference type="ARBA" id="ARBA00022692"/>
    </source>
</evidence>
<keyword evidence="5 6" id="KW-0472">Membrane</keyword>
<dbReference type="EMBL" id="FO203527">
    <property type="protein sequence ID" value="CCO61016.1"/>
    <property type="molecule type" value="Genomic_DNA"/>
</dbReference>
<dbReference type="PATRIC" id="fig|1260221.3.peg.4861"/>
<reference evidence="7 8" key="1">
    <citation type="journal article" date="2013" name="ISME J.">
        <title>Comparative genomics of pathogenic lineages of Vibrio nigripulchritudo identifies virulence-associated traits.</title>
        <authorList>
            <person name="Goudenege D."/>
            <person name="Labreuche Y."/>
            <person name="Krin E."/>
            <person name="Ansquer D."/>
            <person name="Mangenot S."/>
            <person name="Calteau A."/>
            <person name="Medigue C."/>
            <person name="Mazel D."/>
            <person name="Polz M.F."/>
            <person name="Le Roux F."/>
        </authorList>
    </citation>
    <scope>NUCLEOTIDE SEQUENCE [LARGE SCALE GENOMIC DNA]</scope>
    <source>
        <strain evidence="8">SnF1</strain>
    </source>
</reference>
<protein>
    <submittedName>
        <fullName evidence="7">Putative Integral membrane protein TerC</fullName>
    </submittedName>
</protein>
<keyword evidence="4 6" id="KW-1133">Transmembrane helix</keyword>
<dbReference type="PANTHER" id="PTHR30238:SF0">
    <property type="entry name" value="THYLAKOID MEMBRANE PROTEIN TERC, CHLOROPLASTIC"/>
    <property type="match status" value="1"/>
</dbReference>
<feature type="transmembrane region" description="Helical" evidence="6">
    <location>
        <begin position="113"/>
        <end position="133"/>
    </location>
</feature>
<dbReference type="STRING" id="28173.VIBNI_B1254"/>
<dbReference type="AlphaFoldDB" id="U4KD97"/>
<dbReference type="PANTHER" id="PTHR30238">
    <property type="entry name" value="MEMBRANE BOUND PREDICTED REDOX MODULATOR"/>
    <property type="match status" value="1"/>
</dbReference>
<organism evidence="7 8">
    <name type="scientific">Vibrio nigripulchritudo</name>
    <dbReference type="NCBI Taxonomy" id="28173"/>
    <lineage>
        <taxon>Bacteria</taxon>
        <taxon>Pseudomonadati</taxon>
        <taxon>Pseudomonadota</taxon>
        <taxon>Gammaproteobacteria</taxon>
        <taxon>Vibrionales</taxon>
        <taxon>Vibrionaceae</taxon>
        <taxon>Vibrio</taxon>
    </lineage>
</organism>
<dbReference type="InterPro" id="IPR005496">
    <property type="entry name" value="Integral_membrane_TerC"/>
</dbReference>
<sequence length="323" mass="35923">MRCVLSPITYFAFGALTLLLVCVDIWQTRGGQVTVKKAAIWSVIWVLVAMAFGVSILFFWEWYAPESHYSSGKAATAFFTGYLLEKSLSVDNLFVFAIIFHQYLVPAELRPRALLWGVIGALVLRAAMIAVGAQLLEQFHWILYVFAAFLIWTGYKLTQPEEEEALSPLPERVIRKVARVSNEFHGNALVRRDKLGLVLTPMAIVIAVIAMMDVMFALDSIPAIFAVTREPFLVLAANVFALLGLRSLYFVLQGMMDKFVYLKPALAFIMIFIGIKMLLVETAWAIPTYVSLGVLVSVMGTAIVASVIKSRGNREGVQEESIS</sequence>
<dbReference type="KEGG" id="vni:VIBNI_B1254"/>
<dbReference type="GO" id="GO:0016020">
    <property type="term" value="C:membrane"/>
    <property type="evidence" value="ECO:0007669"/>
    <property type="project" value="UniProtKB-SubCell"/>
</dbReference>
<keyword evidence="8" id="KW-1185">Reference proteome</keyword>
<feature type="transmembrane region" description="Helical" evidence="6">
    <location>
        <begin position="38"/>
        <end position="60"/>
    </location>
</feature>
<dbReference type="eggNOG" id="COG0861">
    <property type="taxonomic scope" value="Bacteria"/>
</dbReference>
<evidence type="ECO:0000256" key="2">
    <source>
        <dbReference type="ARBA" id="ARBA00007511"/>
    </source>
</evidence>
<dbReference type="Pfam" id="PF03741">
    <property type="entry name" value="TerC"/>
    <property type="match status" value="1"/>
</dbReference>
<evidence type="ECO:0000256" key="6">
    <source>
        <dbReference type="SAM" id="Phobius"/>
    </source>
</evidence>
<feature type="transmembrane region" description="Helical" evidence="6">
    <location>
        <begin position="6"/>
        <end position="26"/>
    </location>
</feature>
<evidence type="ECO:0000256" key="4">
    <source>
        <dbReference type="ARBA" id="ARBA00022989"/>
    </source>
</evidence>
<comment type="similarity">
    <text evidence="2">Belongs to the TerC family.</text>
</comment>
<evidence type="ECO:0000313" key="7">
    <source>
        <dbReference type="EMBL" id="CCO61016.1"/>
    </source>
</evidence>
<feature type="transmembrane region" description="Helical" evidence="6">
    <location>
        <begin position="259"/>
        <end position="280"/>
    </location>
</feature>
<accession>U4KD97</accession>
<evidence type="ECO:0000256" key="5">
    <source>
        <dbReference type="ARBA" id="ARBA00023136"/>
    </source>
</evidence>
<feature type="transmembrane region" description="Helical" evidence="6">
    <location>
        <begin position="139"/>
        <end position="157"/>
    </location>
</feature>
<keyword evidence="3 6" id="KW-0812">Transmembrane</keyword>
<dbReference type="NCBIfam" id="TIGR03718">
    <property type="entry name" value="R_switched_Alx"/>
    <property type="match status" value="1"/>
</dbReference>
<comment type="subcellular location">
    <subcellularLocation>
        <location evidence="1">Membrane</location>
        <topology evidence="1">Multi-pass membrane protein</topology>
    </subcellularLocation>
</comment>
<proteinExistence type="inferred from homology"/>
<evidence type="ECO:0000256" key="1">
    <source>
        <dbReference type="ARBA" id="ARBA00004141"/>
    </source>
</evidence>
<feature type="transmembrane region" description="Helical" evidence="6">
    <location>
        <begin position="88"/>
        <end position="106"/>
    </location>
</feature>